<dbReference type="PANTHER" id="PTHR10127">
    <property type="entry name" value="DISCOIDIN, CUB, EGF, LAMININ , AND ZINC METALLOPROTEASE DOMAIN CONTAINING"/>
    <property type="match status" value="1"/>
</dbReference>
<dbReference type="KEGG" id="cqu:CpipJ_CPIJ013318"/>
<dbReference type="PROSITE" id="PS51864">
    <property type="entry name" value="ASTACIN"/>
    <property type="match status" value="1"/>
</dbReference>
<dbReference type="InterPro" id="IPR034035">
    <property type="entry name" value="Astacin-like_dom"/>
</dbReference>
<comment type="caution">
    <text evidence="1">Lacks conserved residue(s) required for the propagation of feature annotation.</text>
</comment>
<organism>
    <name type="scientific">Culex quinquefasciatus</name>
    <name type="common">Southern house mosquito</name>
    <name type="synonym">Culex pungens</name>
    <dbReference type="NCBI Taxonomy" id="7176"/>
    <lineage>
        <taxon>Eukaryota</taxon>
        <taxon>Metazoa</taxon>
        <taxon>Ecdysozoa</taxon>
        <taxon>Arthropoda</taxon>
        <taxon>Hexapoda</taxon>
        <taxon>Insecta</taxon>
        <taxon>Pterygota</taxon>
        <taxon>Neoptera</taxon>
        <taxon>Endopterygota</taxon>
        <taxon>Diptera</taxon>
        <taxon>Nematocera</taxon>
        <taxon>Culicoidea</taxon>
        <taxon>Culicidae</taxon>
        <taxon>Culicinae</taxon>
        <taxon>Culicini</taxon>
        <taxon>Culex</taxon>
        <taxon>Culex</taxon>
    </lineage>
</organism>
<evidence type="ECO:0000313" key="4">
    <source>
        <dbReference type="EMBL" id="EDS38626.1"/>
    </source>
</evidence>
<dbReference type="Gene3D" id="3.40.390.10">
    <property type="entry name" value="Collagenase (Catalytic Domain)"/>
    <property type="match status" value="1"/>
</dbReference>
<dbReference type="InterPro" id="IPR006026">
    <property type="entry name" value="Peptidase_Metallo"/>
</dbReference>
<dbReference type="EC" id="3.4.24.-" evidence="2"/>
<name>B0X1H7_CULQU</name>
<evidence type="ECO:0000256" key="1">
    <source>
        <dbReference type="PROSITE-ProRule" id="PRU01211"/>
    </source>
</evidence>
<dbReference type="InterPro" id="IPR024079">
    <property type="entry name" value="MetalloPept_cat_dom_sf"/>
</dbReference>
<keyword evidence="1 2" id="KW-0378">Hydrolase</keyword>
<dbReference type="OrthoDB" id="7763236at2759"/>
<feature type="binding site" evidence="1">
    <location>
        <position position="187"/>
    </location>
    <ligand>
        <name>Zn(2+)</name>
        <dbReference type="ChEBI" id="CHEBI:29105"/>
        <note>catalytic</note>
    </ligand>
</feature>
<keyword evidence="1 2" id="KW-0645">Protease</keyword>
<keyword evidence="2" id="KW-0732">Signal</keyword>
<dbReference type="HOGENOM" id="CLU_017286_5_0_1"/>
<protein>
    <recommendedName>
        <fullName evidence="2">Metalloendopeptidase</fullName>
        <ecNumber evidence="2">3.4.24.-</ecNumber>
    </recommendedName>
</protein>
<proteinExistence type="predicted"/>
<evidence type="ECO:0000313" key="6">
    <source>
        <dbReference type="Proteomes" id="UP000002320"/>
    </source>
</evidence>
<dbReference type="Proteomes" id="UP000002320">
    <property type="component" value="Unassembled WGS sequence"/>
</dbReference>
<reference evidence="4" key="1">
    <citation type="submission" date="2007-03" db="EMBL/GenBank/DDBJ databases">
        <title>Annotation of Culex pipiens quinquefasciatus.</title>
        <authorList>
            <consortium name="The Broad Institute Genome Sequencing Platform"/>
            <person name="Atkinson P.W."/>
            <person name="Hemingway J."/>
            <person name="Christensen B.M."/>
            <person name="Higgs S."/>
            <person name="Kodira C."/>
            <person name="Hannick L."/>
            <person name="Megy K."/>
            <person name="O'Leary S."/>
            <person name="Pearson M."/>
            <person name="Haas B.J."/>
            <person name="Mauceli E."/>
            <person name="Wortman J.R."/>
            <person name="Lee N.H."/>
            <person name="Guigo R."/>
            <person name="Stanke M."/>
            <person name="Alvarado L."/>
            <person name="Amedeo P."/>
            <person name="Antoine C.H."/>
            <person name="Arensburger P."/>
            <person name="Bidwell S.L."/>
            <person name="Crawford M."/>
            <person name="Camaro F."/>
            <person name="Devon K."/>
            <person name="Engels R."/>
            <person name="Hammond M."/>
            <person name="Howarth C."/>
            <person name="Koehrsen M."/>
            <person name="Lawson D."/>
            <person name="Montgomery P."/>
            <person name="Nene V."/>
            <person name="Nusbaum C."/>
            <person name="Puiu D."/>
            <person name="Romero-Severson J."/>
            <person name="Severson D.W."/>
            <person name="Shumway M."/>
            <person name="Sisk P."/>
            <person name="Stolte C."/>
            <person name="Zeng Q."/>
            <person name="Eisenstadt E."/>
            <person name="Fraser-Liggett C."/>
            <person name="Strausberg R."/>
            <person name="Galagan J."/>
            <person name="Birren B."/>
            <person name="Collins F.H."/>
        </authorList>
    </citation>
    <scope>NUCLEOTIDE SEQUENCE [LARGE SCALE GENOMIC DNA]</scope>
    <source>
        <strain evidence="4">JHB</strain>
    </source>
</reference>
<evidence type="ECO:0000256" key="2">
    <source>
        <dbReference type="RuleBase" id="RU361183"/>
    </source>
</evidence>
<feature type="active site" evidence="1">
    <location>
        <position position="178"/>
    </location>
</feature>
<keyword evidence="1" id="KW-1015">Disulfide bond</keyword>
<dbReference type="SMART" id="SM00235">
    <property type="entry name" value="ZnMc"/>
    <property type="match status" value="1"/>
</dbReference>
<keyword evidence="1 2" id="KW-0479">Metal-binding</keyword>
<feature type="domain" description="Peptidase M12A" evidence="3">
    <location>
        <begin position="82"/>
        <end position="286"/>
    </location>
</feature>
<dbReference type="GO" id="GO:0004222">
    <property type="term" value="F:metalloendopeptidase activity"/>
    <property type="evidence" value="ECO:0007669"/>
    <property type="project" value="UniProtKB-UniRule"/>
</dbReference>
<sequence>MRLLVIVTVLVGFCWAKRGNFRVPINPGHKRGDANFATKPRPEVGKRHHSYRHGVNRSHPFELGVGYYYQFDIMLRPEVQRNAIPLEDDIRWPNAVVPYVISSTFSAANVSIIKSAMDQYAQTTCVRFVPRTSEAEYITIGNGASGCWSYVGRSLDNQYNQVNLQVPSCITTGTVTHELMHALGFYHEFSRPDRDDYVSIDMGALAPQYQTTEFFNANFEKLTPQQAELYGIPYNYGSVMHYSKWGGAVSYNRPVMNNLKTWVGDFGNKIGLATTDVQAVNSMYCKSSAV</sequence>
<keyword evidence="6" id="KW-1185">Reference proteome</keyword>
<comment type="cofactor">
    <cofactor evidence="1 2">
        <name>Zn(2+)</name>
        <dbReference type="ChEBI" id="CHEBI:29105"/>
    </cofactor>
    <text evidence="1 2">Binds 1 zinc ion per subunit.</text>
</comment>
<dbReference type="CDD" id="cd04280">
    <property type="entry name" value="ZnMc_astacin_like"/>
    <property type="match status" value="1"/>
</dbReference>
<dbReference type="eggNOG" id="KOG3714">
    <property type="taxonomic scope" value="Eukaryota"/>
</dbReference>
<keyword evidence="1 2" id="KW-0482">Metalloprotease</keyword>
<feature type="binding site" evidence="1">
    <location>
        <position position="177"/>
    </location>
    <ligand>
        <name>Zn(2+)</name>
        <dbReference type="ChEBI" id="CHEBI:29105"/>
        <note>catalytic</note>
    </ligand>
</feature>
<dbReference type="SUPFAM" id="SSF55486">
    <property type="entry name" value="Metalloproteases ('zincins'), catalytic domain"/>
    <property type="match status" value="1"/>
</dbReference>
<dbReference type="GO" id="GO:0008270">
    <property type="term" value="F:zinc ion binding"/>
    <property type="evidence" value="ECO:0007669"/>
    <property type="project" value="UniProtKB-UniRule"/>
</dbReference>
<dbReference type="GO" id="GO:0006508">
    <property type="term" value="P:proteolysis"/>
    <property type="evidence" value="ECO:0007669"/>
    <property type="project" value="UniProtKB-KW"/>
</dbReference>
<dbReference type="PRINTS" id="PR00480">
    <property type="entry name" value="ASTACIN"/>
</dbReference>
<feature type="chain" id="PRO_5011325980" description="Metalloendopeptidase" evidence="2">
    <location>
        <begin position="17"/>
        <end position="290"/>
    </location>
</feature>
<feature type="disulfide bond" evidence="1">
    <location>
        <begin position="147"/>
        <end position="169"/>
    </location>
</feature>
<dbReference type="EMBL" id="DS232260">
    <property type="protein sequence ID" value="EDS38626.1"/>
    <property type="molecule type" value="Genomic_DNA"/>
</dbReference>
<dbReference type="VEuPathDB" id="VectorBase:CPIJ013318"/>
<dbReference type="AlphaFoldDB" id="B0X1H7"/>
<accession>B0X1H7</accession>
<gene>
    <name evidence="5" type="primary">6046273</name>
    <name evidence="4" type="ORF">CpipJ_CPIJ013318</name>
</gene>
<dbReference type="EnsemblMetazoa" id="CPIJ013318-RA">
    <property type="protein sequence ID" value="CPIJ013318-PA"/>
    <property type="gene ID" value="CPIJ013318"/>
</dbReference>
<evidence type="ECO:0000313" key="5">
    <source>
        <dbReference type="EnsemblMetazoa" id="CPIJ013318-PA"/>
    </source>
</evidence>
<dbReference type="PANTHER" id="PTHR10127:SF883">
    <property type="entry name" value="ZINC METALLOPROTEINASE NAS-8"/>
    <property type="match status" value="1"/>
</dbReference>
<keyword evidence="1 2" id="KW-0862">Zinc</keyword>
<dbReference type="InterPro" id="IPR001506">
    <property type="entry name" value="Peptidase_M12A"/>
</dbReference>
<dbReference type="OMA" id="MYCKSSA"/>
<dbReference type="VEuPathDB" id="VectorBase:CQUJHB018078"/>
<feature type="binding site" evidence="1">
    <location>
        <position position="181"/>
    </location>
    <ligand>
        <name>Zn(2+)</name>
        <dbReference type="ChEBI" id="CHEBI:29105"/>
        <note>catalytic</note>
    </ligand>
</feature>
<dbReference type="Pfam" id="PF01400">
    <property type="entry name" value="Astacin"/>
    <property type="match status" value="1"/>
</dbReference>
<evidence type="ECO:0000259" key="3">
    <source>
        <dbReference type="PROSITE" id="PS51864"/>
    </source>
</evidence>
<feature type="signal peptide" evidence="2">
    <location>
        <begin position="1"/>
        <end position="16"/>
    </location>
</feature>
<reference evidence="5" key="2">
    <citation type="submission" date="2021-02" db="UniProtKB">
        <authorList>
            <consortium name="EnsemblMetazoa"/>
        </authorList>
    </citation>
    <scope>IDENTIFICATION</scope>
    <source>
        <strain evidence="5">JHB</strain>
    </source>
</reference>
<dbReference type="InParanoid" id="B0X1H7"/>